<reference evidence="1" key="1">
    <citation type="journal article" date="2020" name="Cell">
        <title>Large-Scale Comparative Analyses of Tick Genomes Elucidate Their Genetic Diversity and Vector Capacities.</title>
        <authorList>
            <consortium name="Tick Genome and Microbiome Consortium (TIGMIC)"/>
            <person name="Jia N."/>
            <person name="Wang J."/>
            <person name="Shi W."/>
            <person name="Du L."/>
            <person name="Sun Y."/>
            <person name="Zhan W."/>
            <person name="Jiang J.F."/>
            <person name="Wang Q."/>
            <person name="Zhang B."/>
            <person name="Ji P."/>
            <person name="Bell-Sakyi L."/>
            <person name="Cui X.M."/>
            <person name="Yuan T.T."/>
            <person name="Jiang B.G."/>
            <person name="Yang W.F."/>
            <person name="Lam T.T."/>
            <person name="Chang Q.C."/>
            <person name="Ding S.J."/>
            <person name="Wang X.J."/>
            <person name="Zhu J.G."/>
            <person name="Ruan X.D."/>
            <person name="Zhao L."/>
            <person name="Wei J.T."/>
            <person name="Ye R.Z."/>
            <person name="Que T.C."/>
            <person name="Du C.H."/>
            <person name="Zhou Y.H."/>
            <person name="Cheng J.X."/>
            <person name="Dai P.F."/>
            <person name="Guo W.B."/>
            <person name="Han X.H."/>
            <person name="Huang E.J."/>
            <person name="Li L.F."/>
            <person name="Wei W."/>
            <person name="Gao Y.C."/>
            <person name="Liu J.Z."/>
            <person name="Shao H.Z."/>
            <person name="Wang X."/>
            <person name="Wang C.C."/>
            <person name="Yang T.C."/>
            <person name="Huo Q.B."/>
            <person name="Li W."/>
            <person name="Chen H.Y."/>
            <person name="Chen S.E."/>
            <person name="Zhou L.G."/>
            <person name="Ni X.B."/>
            <person name="Tian J.H."/>
            <person name="Sheng Y."/>
            <person name="Liu T."/>
            <person name="Pan Y.S."/>
            <person name="Xia L.Y."/>
            <person name="Li J."/>
            <person name="Zhao F."/>
            <person name="Cao W.C."/>
        </authorList>
    </citation>
    <scope>NUCLEOTIDE SEQUENCE</scope>
    <source>
        <strain evidence="1">Rsan-2018</strain>
    </source>
</reference>
<comment type="caution">
    <text evidence="1">The sequence shown here is derived from an EMBL/GenBank/DDBJ whole genome shotgun (WGS) entry which is preliminary data.</text>
</comment>
<name>A0A9D4PXZ7_RHISA</name>
<evidence type="ECO:0000313" key="1">
    <source>
        <dbReference type="EMBL" id="KAH7956448.1"/>
    </source>
</evidence>
<evidence type="ECO:0000313" key="2">
    <source>
        <dbReference type="Proteomes" id="UP000821837"/>
    </source>
</evidence>
<organism evidence="1 2">
    <name type="scientific">Rhipicephalus sanguineus</name>
    <name type="common">Brown dog tick</name>
    <name type="synonym">Ixodes sanguineus</name>
    <dbReference type="NCBI Taxonomy" id="34632"/>
    <lineage>
        <taxon>Eukaryota</taxon>
        <taxon>Metazoa</taxon>
        <taxon>Ecdysozoa</taxon>
        <taxon>Arthropoda</taxon>
        <taxon>Chelicerata</taxon>
        <taxon>Arachnida</taxon>
        <taxon>Acari</taxon>
        <taxon>Parasitiformes</taxon>
        <taxon>Ixodida</taxon>
        <taxon>Ixodoidea</taxon>
        <taxon>Ixodidae</taxon>
        <taxon>Rhipicephalinae</taxon>
        <taxon>Rhipicephalus</taxon>
        <taxon>Rhipicephalus</taxon>
    </lineage>
</organism>
<accession>A0A9D4PXZ7</accession>
<dbReference type="AlphaFoldDB" id="A0A9D4PXZ7"/>
<sequence length="227" mass="24244">MELAYLPSHPALFGDGANVCSAPLQPPALQAPYWVGIQASLAAVLHCTTSGQDIARGLFSGNAVHNSNGVESVPKTLPTSEPPRDAHDFLAADLAIGGQTDITSTDSGAVDVSGQADFTTAPPLANVELWVQHSDDGPNRSFGPRPHRHVTLHFRDINHNDRPNQFTCNDSHGDAERRVHRNQVSRITNKAEGILANERASDVAAISALIERLLRLQKALVATLSSS</sequence>
<gene>
    <name evidence="1" type="ORF">HPB52_009851</name>
</gene>
<protein>
    <submittedName>
        <fullName evidence="1">Uncharacterized protein</fullName>
    </submittedName>
</protein>
<dbReference type="Proteomes" id="UP000821837">
    <property type="component" value="Unassembled WGS sequence"/>
</dbReference>
<proteinExistence type="predicted"/>
<dbReference type="EMBL" id="JABSTV010001250">
    <property type="protein sequence ID" value="KAH7956448.1"/>
    <property type="molecule type" value="Genomic_DNA"/>
</dbReference>
<keyword evidence="2" id="KW-1185">Reference proteome</keyword>
<reference evidence="1" key="2">
    <citation type="submission" date="2021-09" db="EMBL/GenBank/DDBJ databases">
        <authorList>
            <person name="Jia N."/>
            <person name="Wang J."/>
            <person name="Shi W."/>
            <person name="Du L."/>
            <person name="Sun Y."/>
            <person name="Zhan W."/>
            <person name="Jiang J."/>
            <person name="Wang Q."/>
            <person name="Zhang B."/>
            <person name="Ji P."/>
            <person name="Sakyi L.B."/>
            <person name="Cui X."/>
            <person name="Yuan T."/>
            <person name="Jiang B."/>
            <person name="Yang W."/>
            <person name="Lam T.T.-Y."/>
            <person name="Chang Q."/>
            <person name="Ding S."/>
            <person name="Wang X."/>
            <person name="Zhu J."/>
            <person name="Ruan X."/>
            <person name="Zhao L."/>
            <person name="Wei J."/>
            <person name="Que T."/>
            <person name="Du C."/>
            <person name="Cheng J."/>
            <person name="Dai P."/>
            <person name="Han X."/>
            <person name="Huang E."/>
            <person name="Gao Y."/>
            <person name="Liu J."/>
            <person name="Shao H."/>
            <person name="Ye R."/>
            <person name="Li L."/>
            <person name="Wei W."/>
            <person name="Wang X."/>
            <person name="Wang C."/>
            <person name="Huo Q."/>
            <person name="Li W."/>
            <person name="Guo W."/>
            <person name="Chen H."/>
            <person name="Chen S."/>
            <person name="Zhou L."/>
            <person name="Zhou L."/>
            <person name="Ni X."/>
            <person name="Tian J."/>
            <person name="Zhou Y."/>
            <person name="Sheng Y."/>
            <person name="Liu T."/>
            <person name="Pan Y."/>
            <person name="Xia L."/>
            <person name="Li J."/>
            <person name="Zhao F."/>
            <person name="Cao W."/>
        </authorList>
    </citation>
    <scope>NUCLEOTIDE SEQUENCE</scope>
    <source>
        <strain evidence="1">Rsan-2018</strain>
        <tissue evidence="1">Larvae</tissue>
    </source>
</reference>